<sequence length="140" mass="14260">MGNVKLATALTITIMVLMVMSSSGTMAQDVGAAPAPSPSMESDGMALQVSALLAGVVLVSANRPLVVDGSHIDVKFRGFWSFLATALTITMMVLMVLTSGTMAQEVGAAPAPSPSLESGGMALQVPALVAVVVSFVAYLF</sequence>
<feature type="chain" id="PRO_5042113981" evidence="2">
    <location>
        <begin position="28"/>
        <end position="140"/>
    </location>
</feature>
<gene>
    <name evidence="3" type="ORF">QVD17_18121</name>
</gene>
<dbReference type="Proteomes" id="UP001229421">
    <property type="component" value="Unassembled WGS sequence"/>
</dbReference>
<feature type="transmembrane region" description="Helical" evidence="1">
    <location>
        <begin position="121"/>
        <end position="139"/>
    </location>
</feature>
<organism evidence="3 4">
    <name type="scientific">Tagetes erecta</name>
    <name type="common">African marigold</name>
    <dbReference type="NCBI Taxonomy" id="13708"/>
    <lineage>
        <taxon>Eukaryota</taxon>
        <taxon>Viridiplantae</taxon>
        <taxon>Streptophyta</taxon>
        <taxon>Embryophyta</taxon>
        <taxon>Tracheophyta</taxon>
        <taxon>Spermatophyta</taxon>
        <taxon>Magnoliopsida</taxon>
        <taxon>eudicotyledons</taxon>
        <taxon>Gunneridae</taxon>
        <taxon>Pentapetalae</taxon>
        <taxon>asterids</taxon>
        <taxon>campanulids</taxon>
        <taxon>Asterales</taxon>
        <taxon>Asteraceae</taxon>
        <taxon>Asteroideae</taxon>
        <taxon>Heliantheae alliance</taxon>
        <taxon>Tageteae</taxon>
        <taxon>Tagetes</taxon>
    </lineage>
</organism>
<keyword evidence="4" id="KW-1185">Reference proteome</keyword>
<protein>
    <submittedName>
        <fullName evidence="3">Uncharacterized protein</fullName>
    </submittedName>
</protein>
<reference evidence="3" key="1">
    <citation type="journal article" date="2023" name="bioRxiv">
        <title>Improved chromosome-level genome assembly for marigold (Tagetes erecta).</title>
        <authorList>
            <person name="Jiang F."/>
            <person name="Yuan L."/>
            <person name="Wang S."/>
            <person name="Wang H."/>
            <person name="Xu D."/>
            <person name="Wang A."/>
            <person name="Fan W."/>
        </authorList>
    </citation>
    <scope>NUCLEOTIDE SEQUENCE</scope>
    <source>
        <strain evidence="3">WSJ</strain>
        <tissue evidence="3">Leaf</tissue>
    </source>
</reference>
<keyword evidence="2" id="KW-0732">Signal</keyword>
<feature type="transmembrane region" description="Helical" evidence="1">
    <location>
        <begin position="78"/>
        <end position="101"/>
    </location>
</feature>
<feature type="signal peptide" evidence="2">
    <location>
        <begin position="1"/>
        <end position="27"/>
    </location>
</feature>
<accession>A0AAD8KM57</accession>
<evidence type="ECO:0000256" key="1">
    <source>
        <dbReference type="SAM" id="Phobius"/>
    </source>
</evidence>
<dbReference type="AlphaFoldDB" id="A0AAD8KM57"/>
<comment type="caution">
    <text evidence="3">The sequence shown here is derived from an EMBL/GenBank/DDBJ whole genome shotgun (WGS) entry which is preliminary data.</text>
</comment>
<feature type="transmembrane region" description="Helical" evidence="1">
    <location>
        <begin position="46"/>
        <end position="66"/>
    </location>
</feature>
<evidence type="ECO:0000313" key="4">
    <source>
        <dbReference type="Proteomes" id="UP001229421"/>
    </source>
</evidence>
<keyword evidence="1" id="KW-1133">Transmembrane helix</keyword>
<keyword evidence="1" id="KW-0472">Membrane</keyword>
<name>A0AAD8KM57_TARER</name>
<evidence type="ECO:0000256" key="2">
    <source>
        <dbReference type="SAM" id="SignalP"/>
    </source>
</evidence>
<dbReference type="EMBL" id="JAUHHV010000005">
    <property type="protein sequence ID" value="KAK1422832.1"/>
    <property type="molecule type" value="Genomic_DNA"/>
</dbReference>
<evidence type="ECO:0000313" key="3">
    <source>
        <dbReference type="EMBL" id="KAK1422832.1"/>
    </source>
</evidence>
<keyword evidence="1" id="KW-0812">Transmembrane</keyword>
<proteinExistence type="predicted"/>